<dbReference type="PANTHER" id="PTHR38050:SF2">
    <property type="entry name" value="FERULOYL ESTERASE C-RELATED"/>
    <property type="match status" value="1"/>
</dbReference>
<dbReference type="EMBL" id="JBHULC010000005">
    <property type="protein sequence ID" value="MFD2520444.1"/>
    <property type="molecule type" value="Genomic_DNA"/>
</dbReference>
<keyword evidence="5" id="KW-0378">Hydrolase</keyword>
<dbReference type="Proteomes" id="UP001597510">
    <property type="component" value="Unassembled WGS sequence"/>
</dbReference>
<keyword evidence="4 9" id="KW-0732">Signal</keyword>
<evidence type="ECO:0000256" key="7">
    <source>
        <dbReference type="ARBA" id="ARBA00023295"/>
    </source>
</evidence>
<dbReference type="Pfam" id="PF17963">
    <property type="entry name" value="Big_9"/>
    <property type="match status" value="1"/>
</dbReference>
<dbReference type="RefSeq" id="WP_340239092.1">
    <property type="nucleotide sequence ID" value="NZ_JBBEWC010000011.1"/>
</dbReference>
<dbReference type="InterPro" id="IPR029058">
    <property type="entry name" value="AB_hydrolase_fold"/>
</dbReference>
<dbReference type="InterPro" id="IPR001547">
    <property type="entry name" value="Glyco_hydro_5"/>
</dbReference>
<dbReference type="InterPro" id="IPR017853">
    <property type="entry name" value="GH"/>
</dbReference>
<evidence type="ECO:0000256" key="2">
    <source>
        <dbReference type="ARBA" id="ARBA00022525"/>
    </source>
</evidence>
<evidence type="ECO:0000256" key="6">
    <source>
        <dbReference type="ARBA" id="ARBA00023277"/>
    </source>
</evidence>
<dbReference type="InterPro" id="IPR055015">
    <property type="entry name" value="GCX_COOH"/>
</dbReference>
<feature type="domain" description="Ig-like" evidence="11">
    <location>
        <begin position="345"/>
        <end position="422"/>
    </location>
</feature>
<reference evidence="13" key="1">
    <citation type="journal article" date="2019" name="Int. J. Syst. Evol. Microbiol.">
        <title>The Global Catalogue of Microorganisms (GCM) 10K type strain sequencing project: providing services to taxonomists for standard genome sequencing and annotation.</title>
        <authorList>
            <consortium name="The Broad Institute Genomics Platform"/>
            <consortium name="The Broad Institute Genome Sequencing Center for Infectious Disease"/>
            <person name="Wu L."/>
            <person name="Ma J."/>
        </authorList>
    </citation>
    <scope>NUCLEOTIDE SEQUENCE [LARGE SCALE GENOMIC DNA]</scope>
    <source>
        <strain evidence="13">KCTC 52344</strain>
    </source>
</reference>
<evidence type="ECO:0000313" key="13">
    <source>
        <dbReference type="Proteomes" id="UP001597510"/>
    </source>
</evidence>
<evidence type="ECO:0000256" key="9">
    <source>
        <dbReference type="SAM" id="SignalP"/>
    </source>
</evidence>
<dbReference type="InterPro" id="IPR043595">
    <property type="entry name" value="FaeB/C/D"/>
</dbReference>
<dbReference type="PANTHER" id="PTHR38050">
    <property type="match status" value="1"/>
</dbReference>
<keyword evidence="2" id="KW-0964">Secreted</keyword>
<evidence type="ECO:0000256" key="3">
    <source>
        <dbReference type="ARBA" id="ARBA00022651"/>
    </source>
</evidence>
<protein>
    <submittedName>
        <fullName evidence="12">Cellulase family glycosylhydrolase</fullName>
    </submittedName>
</protein>
<keyword evidence="8" id="KW-0624">Polysaccharide degradation</keyword>
<dbReference type="Gene3D" id="2.40.10.500">
    <property type="match status" value="1"/>
</dbReference>
<comment type="subcellular location">
    <subcellularLocation>
        <location evidence="1">Secreted</location>
    </subcellularLocation>
</comment>
<gene>
    <name evidence="12" type="ORF">ACFSR2_06095</name>
</gene>
<dbReference type="Pfam" id="PF19081">
    <property type="entry name" value="Ig_7"/>
    <property type="match status" value="1"/>
</dbReference>
<evidence type="ECO:0000256" key="5">
    <source>
        <dbReference type="ARBA" id="ARBA00022801"/>
    </source>
</evidence>
<dbReference type="NCBIfam" id="NF045639">
    <property type="entry name" value="GCX_COOH"/>
    <property type="match status" value="1"/>
</dbReference>
<evidence type="ECO:0000313" key="12">
    <source>
        <dbReference type="EMBL" id="MFD2520444.1"/>
    </source>
</evidence>
<evidence type="ECO:0000259" key="11">
    <source>
        <dbReference type="Pfam" id="PF19081"/>
    </source>
</evidence>
<dbReference type="Pfam" id="PF00150">
    <property type="entry name" value="Cellulase"/>
    <property type="match status" value="1"/>
</dbReference>
<comment type="caution">
    <text evidence="12">The sequence shown here is derived from an EMBL/GenBank/DDBJ whole genome shotgun (WGS) entry which is preliminary data.</text>
</comment>
<feature type="chain" id="PRO_5047305870" evidence="9">
    <location>
        <begin position="20"/>
        <end position="1476"/>
    </location>
</feature>
<evidence type="ECO:0000259" key="10">
    <source>
        <dbReference type="Pfam" id="PF00150"/>
    </source>
</evidence>
<feature type="signal peptide" evidence="9">
    <location>
        <begin position="1"/>
        <end position="19"/>
    </location>
</feature>
<keyword evidence="7" id="KW-0326">Glycosidase</keyword>
<dbReference type="Gene3D" id="3.40.50.1820">
    <property type="entry name" value="alpha/beta hydrolase"/>
    <property type="match status" value="1"/>
</dbReference>
<dbReference type="SUPFAM" id="SSF63825">
    <property type="entry name" value="YWTD domain"/>
    <property type="match status" value="1"/>
</dbReference>
<dbReference type="InterPro" id="IPR044023">
    <property type="entry name" value="Ig_7"/>
</dbReference>
<name>A0ABW5J5P9_9BACT</name>
<keyword evidence="3" id="KW-0858">Xylan degradation</keyword>
<dbReference type="Gene3D" id="2.60.40.3440">
    <property type="match status" value="1"/>
</dbReference>
<organism evidence="12 13">
    <name type="scientific">Emticicia soli</name>
    <dbReference type="NCBI Taxonomy" id="2027878"/>
    <lineage>
        <taxon>Bacteria</taxon>
        <taxon>Pseudomonadati</taxon>
        <taxon>Bacteroidota</taxon>
        <taxon>Cytophagia</taxon>
        <taxon>Cytophagales</taxon>
        <taxon>Leadbetterellaceae</taxon>
        <taxon>Emticicia</taxon>
    </lineage>
</organism>
<accession>A0ABW5J5P9</accession>
<feature type="domain" description="Glycoside hydrolase family 5" evidence="10">
    <location>
        <begin position="1165"/>
        <end position="1418"/>
    </location>
</feature>
<evidence type="ECO:0000256" key="1">
    <source>
        <dbReference type="ARBA" id="ARBA00004613"/>
    </source>
</evidence>
<dbReference type="Gene3D" id="3.20.20.80">
    <property type="entry name" value="Glycosidases"/>
    <property type="match status" value="1"/>
</dbReference>
<evidence type="ECO:0000256" key="4">
    <source>
        <dbReference type="ARBA" id="ARBA00022729"/>
    </source>
</evidence>
<evidence type="ECO:0000256" key="8">
    <source>
        <dbReference type="ARBA" id="ARBA00023326"/>
    </source>
</evidence>
<keyword evidence="6" id="KW-0119">Carbohydrate metabolism</keyword>
<sequence>MRKPLLLLLLLLFFQKINAQTNIAVPSYSSITNSFNPATGNIKFYLNGVSQTLTVGHGANGVCFYGSNMFVAYDDNSASGNGIMWYKNVSFATGTFSADAPVILANNQQTFQVVADANGNVYAANMNGTITKFMPNAGAYSAANSVTLRFFSDGSYVLGGLMIDATSNTLWATSYSLHTVAVCRLADFPSNTSYATTATPASFIKPVSVSNNYLQAPEGIVRDESGNIWISNNNNNYVVRINSASVTTILSEINAANYTAKSLTGAIDANTWEVSASGHQLGGMVYDNLYSKKIYVNNQVSGGNTFQYVFTPTNATPAFSATTFAQVFPGNGQPAIIPCQLLPTPGNPTASGTSINSGQTATLIASNCAADQTYIWKQGATQVATTASFTTPALSANATYTAYCVRGGTCQSSGTNAIVTVNSGSGGISQNVTISVVTPTTSGGTRTDDRTFRFHLPVVNPDCNLPVLFVFSGDGGTSTGIETTTGFSTLADANNFIVVYPDKLTGRSYFSYRIDQPAYLNGQVDSTFMLAIIKYLHTNYGINRNRVYATGISSGANMTYFASAKLFNSFAAFAPVSGFPQDYSGTGVWQSIVNDVNTPKVPIMHIHGTADVTSGTQFSSTNLPNPYPSTPPSNNNGWIWPMFPLSNKGCSNAPGNYSGAYFASGNTTVDKLTFCPGGGTNKEVSMMIIRGMGHTWPTAAQTGGIDGSLAIWNFVKDYELSLYSNPAPTVSPTSITINSGQSTTLTASCGSNYGVKWNTGATTSAISVSPLATTTYTANCTFGINCQSMGTSVTVTVNNGGGINPPLIAADQTSICEGSYARLTATGCSTGTINWSSGQTGTSIYVYPATTTTYTAVCTITPNSSNPSNHITINVTPLPDFTLSSTLPIEGTFGNDYIYIHAGQSVTLSASGCSGTIAWSFGSSTATSSSITLTADNSGDYNIFYAEASCTTTNLCATTKYVVLLRQFAADDTFTTNVNTAVTGDVKTNDTESSLPFPYEVSGVSHGTIVWQMSMGRPTGVFTYTPNNGFVGIDSLVYHLTDDLTFSKPATVKFIIGSPCVEDLIVSGNDYSANTISGIITLSASNTVKIIENIVPVTDPAYIRTSIASDAKVTLQAGKSVTLNPGFQTNAGAVFTAKTGACENTNSVPYLKVQGTKIKNKCGTDFVMRGVNFGGYWQYDVNNRMNTLNRIPEIKKAGTNTVRLPWSANTQYSRDYKVLDTLIKHLVANKMIVMVEFHDLTCANLTPANIQIATNYWLSTNVLAVLKKYENYLILNIANEVGSDWQGNTPTVVQKMIDAYTPSITALRNAGLKCPITIDATDCGQNIEALVSAAPTLLANDPDHNLIFSAHLYWNNDNYTTRLTNAYNNALAAGICLVIGEFSVAQDCLLSSTPNDYVAIMQVCNQFGIGYLAWEWGGSQQYAGNGSLCPDDARGAGYSRLTMTGSSGMYADRAGWGLTVANDIQATSVKSCQFNP</sequence>
<dbReference type="SUPFAM" id="SSF53474">
    <property type="entry name" value="alpha/beta-Hydrolases"/>
    <property type="match status" value="1"/>
</dbReference>
<dbReference type="SUPFAM" id="SSF51445">
    <property type="entry name" value="(Trans)glycosidases"/>
    <property type="match status" value="1"/>
</dbReference>
<proteinExistence type="predicted"/>
<keyword evidence="13" id="KW-1185">Reference proteome</keyword>